<evidence type="ECO:0000313" key="4">
    <source>
        <dbReference type="Proteomes" id="UP000510822"/>
    </source>
</evidence>
<evidence type="ECO:0000259" key="2">
    <source>
        <dbReference type="Pfam" id="PF00174"/>
    </source>
</evidence>
<dbReference type="AlphaFoldDB" id="A0A7D5ZI92"/>
<sequence>MKPWGVLISALMLVFSTYAVALDPPAGKAVLTLSGKISNKNQGNLAVLDAKQLDKLPWAEIKTTNPWYPGESVFRGPLLKDVLALVGASGTQLQIKALNDYATMVPLEDASKYRPILARTLNGKLLMPRDKGPLFLVYPYDSNKALQSELFYGRSAWQIATIEVQ</sequence>
<reference evidence="3 4" key="1">
    <citation type="journal article" date="2016" name="Int. J. Syst. Evol. Microbiol.">
        <title>Chitinibacter fontanus sp. nov., isolated from a spring.</title>
        <authorList>
            <person name="Sheu S.Y."/>
            <person name="Li Y.S."/>
            <person name="Young C.C."/>
            <person name="Chen W.M."/>
        </authorList>
    </citation>
    <scope>NUCLEOTIDE SEQUENCE [LARGE SCALE GENOMIC DNA]</scope>
    <source>
        <strain evidence="3 4">STM-7</strain>
    </source>
</reference>
<dbReference type="Pfam" id="PF00174">
    <property type="entry name" value="Oxidored_molyb"/>
    <property type="match status" value="1"/>
</dbReference>
<dbReference type="Gene3D" id="3.90.420.10">
    <property type="entry name" value="Oxidoreductase, molybdopterin-binding domain"/>
    <property type="match status" value="1"/>
</dbReference>
<dbReference type="KEGG" id="cfon:HZU75_13005"/>
<accession>A0A7D5ZI92</accession>
<protein>
    <submittedName>
        <fullName evidence="3">Molybdopterin-dependent oxidoreductase</fullName>
    </submittedName>
</protein>
<dbReference type="SUPFAM" id="SSF56524">
    <property type="entry name" value="Oxidoreductase molybdopterin-binding domain"/>
    <property type="match status" value="1"/>
</dbReference>
<name>A0A7D5ZI92_9NEIS</name>
<evidence type="ECO:0000313" key="3">
    <source>
        <dbReference type="EMBL" id="QLI82369.1"/>
    </source>
</evidence>
<gene>
    <name evidence="3" type="ORF">HZU75_13005</name>
</gene>
<keyword evidence="4" id="KW-1185">Reference proteome</keyword>
<feature type="domain" description="Oxidoreductase molybdopterin-binding" evidence="2">
    <location>
        <begin position="65"/>
        <end position="139"/>
    </location>
</feature>
<organism evidence="3 4">
    <name type="scientific">Chitinibacter fontanus</name>
    <dbReference type="NCBI Taxonomy" id="1737446"/>
    <lineage>
        <taxon>Bacteria</taxon>
        <taxon>Pseudomonadati</taxon>
        <taxon>Pseudomonadota</taxon>
        <taxon>Betaproteobacteria</taxon>
        <taxon>Neisseriales</taxon>
        <taxon>Chitinibacteraceae</taxon>
        <taxon>Chitinibacter</taxon>
    </lineage>
</organism>
<dbReference type="RefSeq" id="WP_180306449.1">
    <property type="nucleotide sequence ID" value="NZ_CP058952.1"/>
</dbReference>
<dbReference type="EMBL" id="CP058952">
    <property type="protein sequence ID" value="QLI82369.1"/>
    <property type="molecule type" value="Genomic_DNA"/>
</dbReference>
<keyword evidence="1" id="KW-0732">Signal</keyword>
<dbReference type="Proteomes" id="UP000510822">
    <property type="component" value="Chromosome"/>
</dbReference>
<dbReference type="InterPro" id="IPR036374">
    <property type="entry name" value="OxRdtase_Mopterin-bd_sf"/>
</dbReference>
<evidence type="ECO:0000256" key="1">
    <source>
        <dbReference type="SAM" id="SignalP"/>
    </source>
</evidence>
<dbReference type="InterPro" id="IPR000572">
    <property type="entry name" value="OxRdtase_Mopterin-bd_dom"/>
</dbReference>
<feature type="chain" id="PRO_5028991722" evidence="1">
    <location>
        <begin position="22"/>
        <end position="165"/>
    </location>
</feature>
<proteinExistence type="predicted"/>
<feature type="signal peptide" evidence="1">
    <location>
        <begin position="1"/>
        <end position="21"/>
    </location>
</feature>